<sequence>MRPMCCRAPTVEEASFRQTERAQAEADNDRTADMRGPQRVYDVG</sequence>
<dbReference type="AlphaFoldDB" id="H6SJT8"/>
<evidence type="ECO:0000313" key="3">
    <source>
        <dbReference type="Proteomes" id="UP000033220"/>
    </source>
</evidence>
<accession>H6SJT8</accession>
<feature type="compositionally biased region" description="Basic and acidic residues" evidence="1">
    <location>
        <begin position="14"/>
        <end position="33"/>
    </location>
</feature>
<dbReference type="KEGG" id="rpm:RSPPHO_01627"/>
<keyword evidence="3" id="KW-1185">Reference proteome</keyword>
<reference evidence="2 3" key="1">
    <citation type="submission" date="2012-02" db="EMBL/GenBank/DDBJ databases">
        <title>Shotgun genome sequence of Phaeospirillum photometricum DSM 122.</title>
        <authorList>
            <person name="Duquesne K."/>
            <person name="Sturgis J."/>
        </authorList>
    </citation>
    <scope>NUCLEOTIDE SEQUENCE [LARGE SCALE GENOMIC DNA]</scope>
    <source>
        <strain evidence="3">DSM122</strain>
    </source>
</reference>
<proteinExistence type="predicted"/>
<feature type="region of interest" description="Disordered" evidence="1">
    <location>
        <begin position="1"/>
        <end position="44"/>
    </location>
</feature>
<protein>
    <submittedName>
        <fullName evidence="2">Uncharacterized protein</fullName>
    </submittedName>
</protein>
<dbReference type="HOGENOM" id="CLU_3221320_0_0_5"/>
<evidence type="ECO:0000256" key="1">
    <source>
        <dbReference type="SAM" id="MobiDB-lite"/>
    </source>
</evidence>
<gene>
    <name evidence="2" type="ORF">RSPPHO_01627</name>
</gene>
<evidence type="ECO:0000313" key="2">
    <source>
        <dbReference type="EMBL" id="CCG08253.1"/>
    </source>
</evidence>
<dbReference type="Proteomes" id="UP000033220">
    <property type="component" value="Chromosome DSM 122"/>
</dbReference>
<organism evidence="2 3">
    <name type="scientific">Pararhodospirillum photometricum DSM 122</name>
    <dbReference type="NCBI Taxonomy" id="1150469"/>
    <lineage>
        <taxon>Bacteria</taxon>
        <taxon>Pseudomonadati</taxon>
        <taxon>Pseudomonadota</taxon>
        <taxon>Alphaproteobacteria</taxon>
        <taxon>Rhodospirillales</taxon>
        <taxon>Rhodospirillaceae</taxon>
        <taxon>Pararhodospirillum</taxon>
    </lineage>
</organism>
<dbReference type="PATRIC" id="fig|1150469.3.peg.1832"/>
<name>H6SJT8_PARPM</name>
<dbReference type="EMBL" id="HE663493">
    <property type="protein sequence ID" value="CCG08253.1"/>
    <property type="molecule type" value="Genomic_DNA"/>
</dbReference>